<name>A0A9J5YWC3_SOLCO</name>
<dbReference type="AlphaFoldDB" id="A0A9J5YWC3"/>
<dbReference type="GO" id="GO:0005576">
    <property type="term" value="C:extracellular region"/>
    <property type="evidence" value="ECO:0007669"/>
    <property type="project" value="TreeGrafter"/>
</dbReference>
<comment type="similarity">
    <text evidence="1 4">Belongs to the RNase T2 family.</text>
</comment>
<sequence length="176" mass="19337">MTLNVYFKYNVTGVLFEAGYVPSNSEKYPLGGIISAIQNAFHATPELICSGDAVEELRICFYKDLQPRNCASGSVIKSGRVSSGSCPQYVSLPVNGSGGNKQVAGFGLKLCFAGLTTQRQIFYLSDSLTAVPYGPSQFDQVNLTRVIRSDPYCFVKMFSVQLGIYKLYILLVKIMR</sequence>
<accession>A0A9J5YWC3</accession>
<evidence type="ECO:0000313" key="6">
    <source>
        <dbReference type="Proteomes" id="UP000824120"/>
    </source>
</evidence>
<evidence type="ECO:0000256" key="1">
    <source>
        <dbReference type="ARBA" id="ARBA00007469"/>
    </source>
</evidence>
<dbReference type="OrthoDB" id="435754at2759"/>
<dbReference type="EMBL" id="JACXVP010000006">
    <property type="protein sequence ID" value="KAG5603174.1"/>
    <property type="molecule type" value="Genomic_DNA"/>
</dbReference>
<evidence type="ECO:0000313" key="5">
    <source>
        <dbReference type="EMBL" id="KAG5603174.1"/>
    </source>
</evidence>
<dbReference type="Proteomes" id="UP000824120">
    <property type="component" value="Chromosome 6"/>
</dbReference>
<evidence type="ECO:0000256" key="4">
    <source>
        <dbReference type="RuleBase" id="RU004328"/>
    </source>
</evidence>
<dbReference type="GO" id="GO:0033897">
    <property type="term" value="F:ribonuclease T2 activity"/>
    <property type="evidence" value="ECO:0007669"/>
    <property type="project" value="InterPro"/>
</dbReference>
<gene>
    <name evidence="5" type="ORF">H5410_034544</name>
</gene>
<comment type="caution">
    <text evidence="5">The sequence shown here is derived from an EMBL/GenBank/DDBJ whole genome shotgun (WGS) entry which is preliminary data.</text>
</comment>
<reference evidence="5 6" key="1">
    <citation type="submission" date="2020-09" db="EMBL/GenBank/DDBJ databases">
        <title>De no assembly of potato wild relative species, Solanum commersonii.</title>
        <authorList>
            <person name="Cho K."/>
        </authorList>
    </citation>
    <scope>NUCLEOTIDE SEQUENCE [LARGE SCALE GENOMIC DNA]</scope>
    <source>
        <strain evidence="5">LZ3.2</strain>
        <tissue evidence="5">Leaf</tissue>
    </source>
</reference>
<keyword evidence="2" id="KW-0255">Endonuclease</keyword>
<proteinExistence type="inferred from homology"/>
<dbReference type="GO" id="GO:0006401">
    <property type="term" value="P:RNA catabolic process"/>
    <property type="evidence" value="ECO:0007669"/>
    <property type="project" value="TreeGrafter"/>
</dbReference>
<keyword evidence="3" id="KW-0456">Lyase</keyword>
<dbReference type="PANTHER" id="PTHR11240">
    <property type="entry name" value="RIBONUCLEASE T2"/>
    <property type="match status" value="1"/>
</dbReference>
<protein>
    <submittedName>
        <fullName evidence="5">Uncharacterized protein</fullName>
    </submittedName>
</protein>
<dbReference type="Gene3D" id="3.90.730.10">
    <property type="entry name" value="Ribonuclease T2-like"/>
    <property type="match status" value="1"/>
</dbReference>
<evidence type="ECO:0000256" key="3">
    <source>
        <dbReference type="ARBA" id="ARBA00023239"/>
    </source>
</evidence>
<organism evidence="5 6">
    <name type="scientific">Solanum commersonii</name>
    <name type="common">Commerson's wild potato</name>
    <name type="synonym">Commerson's nightshade</name>
    <dbReference type="NCBI Taxonomy" id="4109"/>
    <lineage>
        <taxon>Eukaryota</taxon>
        <taxon>Viridiplantae</taxon>
        <taxon>Streptophyta</taxon>
        <taxon>Embryophyta</taxon>
        <taxon>Tracheophyta</taxon>
        <taxon>Spermatophyta</taxon>
        <taxon>Magnoliopsida</taxon>
        <taxon>eudicotyledons</taxon>
        <taxon>Gunneridae</taxon>
        <taxon>Pentapetalae</taxon>
        <taxon>asterids</taxon>
        <taxon>lamiids</taxon>
        <taxon>Solanales</taxon>
        <taxon>Solanaceae</taxon>
        <taxon>Solanoideae</taxon>
        <taxon>Solaneae</taxon>
        <taxon>Solanum</taxon>
    </lineage>
</organism>
<dbReference type="GO" id="GO:0003723">
    <property type="term" value="F:RNA binding"/>
    <property type="evidence" value="ECO:0007669"/>
    <property type="project" value="InterPro"/>
</dbReference>
<dbReference type="SUPFAM" id="SSF55895">
    <property type="entry name" value="Ribonuclease Rh-like"/>
    <property type="match status" value="1"/>
</dbReference>
<dbReference type="PANTHER" id="PTHR11240:SF53">
    <property type="entry name" value="RIBONUCLEASE 2-LIKE"/>
    <property type="match status" value="1"/>
</dbReference>
<dbReference type="InterPro" id="IPR036430">
    <property type="entry name" value="RNase_T2-like_sf"/>
</dbReference>
<evidence type="ECO:0000256" key="2">
    <source>
        <dbReference type="ARBA" id="ARBA00022759"/>
    </source>
</evidence>
<keyword evidence="6" id="KW-1185">Reference proteome</keyword>
<keyword evidence="2" id="KW-0540">Nuclease</keyword>
<dbReference type="InterPro" id="IPR001568">
    <property type="entry name" value="RNase_T2-like"/>
</dbReference>
<keyword evidence="2" id="KW-0378">Hydrolase</keyword>
<dbReference type="Pfam" id="PF00445">
    <property type="entry name" value="Ribonuclease_T2"/>
    <property type="match status" value="1"/>
</dbReference>